<proteinExistence type="predicted"/>
<dbReference type="InterPro" id="IPR006827">
    <property type="entry name" value="Lant_deHydtase_N"/>
</dbReference>
<gene>
    <name evidence="2" type="ORF">ACFOZ4_14400</name>
</gene>
<evidence type="ECO:0000313" key="3">
    <source>
        <dbReference type="Proteomes" id="UP001595816"/>
    </source>
</evidence>
<feature type="domain" description="Lantibiotic dehydratase N-terminal" evidence="1">
    <location>
        <begin position="627"/>
        <end position="825"/>
    </location>
</feature>
<dbReference type="Proteomes" id="UP001595816">
    <property type="component" value="Unassembled WGS sequence"/>
</dbReference>
<dbReference type="RefSeq" id="WP_253763351.1">
    <property type="nucleotide sequence ID" value="NZ_JAMZDZ010000001.1"/>
</dbReference>
<evidence type="ECO:0000259" key="1">
    <source>
        <dbReference type="Pfam" id="PF04738"/>
    </source>
</evidence>
<name>A0ABV8LMX4_9ACTN</name>
<evidence type="ECO:0000313" key="2">
    <source>
        <dbReference type="EMBL" id="MFC4131796.1"/>
    </source>
</evidence>
<accession>A0ABV8LMX4</accession>
<feature type="domain" description="Lantibiotic dehydratase N-terminal" evidence="1">
    <location>
        <begin position="154"/>
        <end position="500"/>
    </location>
</feature>
<reference evidence="3" key="1">
    <citation type="journal article" date="2019" name="Int. J. Syst. Evol. Microbiol.">
        <title>The Global Catalogue of Microorganisms (GCM) 10K type strain sequencing project: providing services to taxonomists for standard genome sequencing and annotation.</title>
        <authorList>
            <consortium name="The Broad Institute Genomics Platform"/>
            <consortium name="The Broad Institute Genome Sequencing Center for Infectious Disease"/>
            <person name="Wu L."/>
            <person name="Ma J."/>
        </authorList>
    </citation>
    <scope>NUCLEOTIDE SEQUENCE [LARGE SCALE GENOMIC DNA]</scope>
    <source>
        <strain evidence="3">CGMCC 4.7289</strain>
    </source>
</reference>
<dbReference type="Pfam" id="PF04738">
    <property type="entry name" value="Lant_dehydr_N"/>
    <property type="match status" value="2"/>
</dbReference>
<comment type="caution">
    <text evidence="2">The sequence shown here is derived from an EMBL/GenBank/DDBJ whole genome shotgun (WGS) entry which is preliminary data.</text>
</comment>
<sequence length="904" mass="98137">MTILHDTTALAVPPARQLGRYFAVRVGGLPYGTVSVLACPRAAGHAQALLDLEAELSDLAGPLGDLLHQIIGADDDNLSRRRLLALRRQVFHGTMPTDPQAALAAVAAHPDAIGPVREWLARREQADVQLRELDTVLADEVAAARDGLWRLSGDPRLRAGIQIASPALDEQLVALAGRDGAPPPAKKLRRVERSIVSYLYRAACKTSPFSSFTAVGAGVFDDTATGPEPSIATSPRSYARLNVVALARIVDAVCADPGRRGDLPVVLSPGLRQDPGRVRYVRHWVTTGDDSAAVSFDSIQDGLFYLRRSGLLDALTALLTDGRAVRCAELSAWLQERTAAGPQRCEEYLSILLRLGILQLAGLTIDVHAPDPLTQLRDFLAELREPWAVDLAHRLAEPIALLTAFRDEDLAGRRLTLRRLREALREVQAELGTQDASLPQSLVYEDCRVPGEAAMPAGSWQRLAATDLAAVEAVLPTFDLTLPHRITFHGFFLARYGAGGRCDDLLRLVEDFHEDLYDQYVSSTAELRPFTEDGTYRPEENWLGRPELDRLDQARKDLVAYVRGAVQADAGAAEIRLDPARLHTIGGGLRDLFGGFRPQSHLVQPAQGPAGPLVVLNQSLGGLSFPFSRFTHCFDDATPPLSPRLRTAATEAAPPGAVFAEVTGGPATTNLNLHAQLTDYVVVCPGDSSVVPPAARLPLDDLYLCHDIGADRVVLRSRRLDREVIPVYLGYLVPMALPQLHRTLLLLSPTSLAPLDIWRGVPATPDADGVTRRPRVRAGQVVLSRRSWSVDASALPVRRDGDTDADWFLGWQRWRRAHGLPAELFATVHPAGGRAGQRPKPQYVDCSAYLSLVALEALIAGGAGRVVFREMLPGRDDLHGIGGHVTEYVIETFPIAPTSGADRD</sequence>
<protein>
    <submittedName>
        <fullName evidence="2">Lantibiotic dehydratase</fullName>
    </submittedName>
</protein>
<organism evidence="2 3">
    <name type="scientific">Hamadaea flava</name>
    <dbReference type="NCBI Taxonomy" id="1742688"/>
    <lineage>
        <taxon>Bacteria</taxon>
        <taxon>Bacillati</taxon>
        <taxon>Actinomycetota</taxon>
        <taxon>Actinomycetes</taxon>
        <taxon>Micromonosporales</taxon>
        <taxon>Micromonosporaceae</taxon>
        <taxon>Hamadaea</taxon>
    </lineage>
</organism>
<keyword evidence="3" id="KW-1185">Reference proteome</keyword>
<dbReference type="EMBL" id="JBHSAY010000008">
    <property type="protein sequence ID" value="MFC4131796.1"/>
    <property type="molecule type" value="Genomic_DNA"/>
</dbReference>